<dbReference type="EMBL" id="KV748907">
    <property type="protein sequence ID" value="OCL12208.1"/>
    <property type="molecule type" value="Genomic_DNA"/>
</dbReference>
<evidence type="ECO:0000256" key="3">
    <source>
        <dbReference type="ARBA" id="ARBA00022679"/>
    </source>
</evidence>
<gene>
    <name evidence="6" type="ORF">AOQ84DRAFT_285657</name>
</gene>
<evidence type="ECO:0000256" key="2">
    <source>
        <dbReference type="ARBA" id="ARBA00022676"/>
    </source>
</evidence>
<dbReference type="GO" id="GO:0016740">
    <property type="term" value="F:transferase activity"/>
    <property type="evidence" value="ECO:0007669"/>
    <property type="project" value="UniProtKB-KW"/>
</dbReference>
<sequence>FQKILVINLPSRTDRRDAMSLSAAVSDLQLDWINGVSGEDVMEKALPLGDHKSISPGNKGSWRAHMNALQAIVEQNLTTALILEDDVDWDIRIKSQLQTFALASRGLQTLFSNKGSHPHATPNNVELGEGDAAHRSSVPLPSVPLIASSTSSLYGSGWDVLWLGHCGTHFPSPSPSRPDRVTIPNDITVPEPQHLKPHPLATIDDLATLYPPHTRVVHRANTTTCSVAYALTQSGARKLLYEFGVREFSRGYDFMLSDWCDGLIPGFQDLQDLKSFEDPEDLGATMRDLQDTGMVGNRPMCITAQPPLLGHHFPAKASSDISGHGGAYVAVVETKYVRWSVRMNLGRLIKGEKIVDQWPDTDGGGDVEG</sequence>
<dbReference type="AlphaFoldDB" id="A0A8E2F958"/>
<dbReference type="OrthoDB" id="47375at2759"/>
<name>A0A8E2F958_9PEZI</name>
<comment type="similarity">
    <text evidence="1">Belongs to the glycosyltransferase 25 family.</text>
</comment>
<keyword evidence="7" id="KW-1185">Reference proteome</keyword>
<dbReference type="PANTHER" id="PTHR10730:SF53">
    <property type="entry name" value="GLYCOSYLTRANSFERASE 25 FAMILY MEMBER"/>
    <property type="match status" value="1"/>
</dbReference>
<organism evidence="6 7">
    <name type="scientific">Glonium stellatum</name>
    <dbReference type="NCBI Taxonomy" id="574774"/>
    <lineage>
        <taxon>Eukaryota</taxon>
        <taxon>Fungi</taxon>
        <taxon>Dikarya</taxon>
        <taxon>Ascomycota</taxon>
        <taxon>Pezizomycotina</taxon>
        <taxon>Dothideomycetes</taxon>
        <taxon>Pleosporomycetidae</taxon>
        <taxon>Gloniales</taxon>
        <taxon>Gloniaceae</taxon>
        <taxon>Glonium</taxon>
    </lineage>
</organism>
<dbReference type="CDD" id="cd06532">
    <property type="entry name" value="Glyco_transf_25"/>
    <property type="match status" value="1"/>
</dbReference>
<dbReference type="PANTHER" id="PTHR10730">
    <property type="entry name" value="PROCOLLAGEN-LYSINE,2-OXOGLUTARATE 5-DIOXYGENASE/GLYCOSYLTRANSFERASE 25 FAMILY MEMBER"/>
    <property type="match status" value="1"/>
</dbReference>
<evidence type="ECO:0000313" key="6">
    <source>
        <dbReference type="EMBL" id="OCL12208.1"/>
    </source>
</evidence>
<feature type="non-terminal residue" evidence="6">
    <location>
        <position position="369"/>
    </location>
</feature>
<feature type="domain" description="Glycosyl transferase family 25" evidence="5">
    <location>
        <begin position="2"/>
        <end position="105"/>
    </location>
</feature>
<evidence type="ECO:0000259" key="5">
    <source>
        <dbReference type="Pfam" id="PF01755"/>
    </source>
</evidence>
<evidence type="ECO:0000313" key="7">
    <source>
        <dbReference type="Proteomes" id="UP000250140"/>
    </source>
</evidence>
<proteinExistence type="inferred from homology"/>
<keyword evidence="3 6" id="KW-0808">Transferase</keyword>
<reference evidence="6 7" key="1">
    <citation type="journal article" date="2016" name="Nat. Commun.">
        <title>Ectomycorrhizal ecology is imprinted in the genome of the dominant symbiotic fungus Cenococcum geophilum.</title>
        <authorList>
            <consortium name="DOE Joint Genome Institute"/>
            <person name="Peter M."/>
            <person name="Kohler A."/>
            <person name="Ohm R.A."/>
            <person name="Kuo A."/>
            <person name="Krutzmann J."/>
            <person name="Morin E."/>
            <person name="Arend M."/>
            <person name="Barry K.W."/>
            <person name="Binder M."/>
            <person name="Choi C."/>
            <person name="Clum A."/>
            <person name="Copeland A."/>
            <person name="Grisel N."/>
            <person name="Haridas S."/>
            <person name="Kipfer T."/>
            <person name="LaButti K."/>
            <person name="Lindquist E."/>
            <person name="Lipzen A."/>
            <person name="Maire R."/>
            <person name="Meier B."/>
            <person name="Mihaltcheva S."/>
            <person name="Molinier V."/>
            <person name="Murat C."/>
            <person name="Poggeler S."/>
            <person name="Quandt C.A."/>
            <person name="Sperisen C."/>
            <person name="Tritt A."/>
            <person name="Tisserant E."/>
            <person name="Crous P.W."/>
            <person name="Henrissat B."/>
            <person name="Nehls U."/>
            <person name="Egli S."/>
            <person name="Spatafora J.W."/>
            <person name="Grigoriev I.V."/>
            <person name="Martin F.M."/>
        </authorList>
    </citation>
    <scope>NUCLEOTIDE SEQUENCE [LARGE SCALE GENOMIC DNA]</scope>
    <source>
        <strain evidence="6 7">CBS 207.34</strain>
    </source>
</reference>
<evidence type="ECO:0000256" key="4">
    <source>
        <dbReference type="SAM" id="MobiDB-lite"/>
    </source>
</evidence>
<dbReference type="InterPro" id="IPR002654">
    <property type="entry name" value="Glyco_trans_25"/>
</dbReference>
<dbReference type="InterPro" id="IPR050757">
    <property type="entry name" value="Collagen_mod_GT25"/>
</dbReference>
<keyword evidence="2" id="KW-0328">Glycosyltransferase</keyword>
<protein>
    <submittedName>
        <fullName evidence="6">Glycosyltransferase family 25 protein</fullName>
    </submittedName>
</protein>
<feature type="region of interest" description="Disordered" evidence="4">
    <location>
        <begin position="113"/>
        <end position="134"/>
    </location>
</feature>
<dbReference type="Proteomes" id="UP000250140">
    <property type="component" value="Unassembled WGS sequence"/>
</dbReference>
<accession>A0A8E2F958</accession>
<evidence type="ECO:0000256" key="1">
    <source>
        <dbReference type="ARBA" id="ARBA00006721"/>
    </source>
</evidence>
<dbReference type="Pfam" id="PF01755">
    <property type="entry name" value="Glyco_transf_25"/>
    <property type="match status" value="1"/>
</dbReference>